<evidence type="ECO:0000313" key="2">
    <source>
        <dbReference type="Proteomes" id="UP001151760"/>
    </source>
</evidence>
<reference evidence="1" key="2">
    <citation type="submission" date="2022-01" db="EMBL/GenBank/DDBJ databases">
        <authorList>
            <person name="Yamashiro T."/>
            <person name="Shiraishi A."/>
            <person name="Satake H."/>
            <person name="Nakayama K."/>
        </authorList>
    </citation>
    <scope>NUCLEOTIDE SEQUENCE</scope>
</reference>
<accession>A0ABQ5IES9</accession>
<dbReference type="EMBL" id="BQNB010020622">
    <property type="protein sequence ID" value="GJT97883.1"/>
    <property type="molecule type" value="Genomic_DNA"/>
</dbReference>
<organism evidence="1 2">
    <name type="scientific">Tanacetum coccineum</name>
    <dbReference type="NCBI Taxonomy" id="301880"/>
    <lineage>
        <taxon>Eukaryota</taxon>
        <taxon>Viridiplantae</taxon>
        <taxon>Streptophyta</taxon>
        <taxon>Embryophyta</taxon>
        <taxon>Tracheophyta</taxon>
        <taxon>Spermatophyta</taxon>
        <taxon>Magnoliopsida</taxon>
        <taxon>eudicotyledons</taxon>
        <taxon>Gunneridae</taxon>
        <taxon>Pentapetalae</taxon>
        <taxon>asterids</taxon>
        <taxon>campanulids</taxon>
        <taxon>Asterales</taxon>
        <taxon>Asteraceae</taxon>
        <taxon>Asteroideae</taxon>
        <taxon>Anthemideae</taxon>
        <taxon>Anthemidinae</taxon>
        <taxon>Tanacetum</taxon>
    </lineage>
</organism>
<keyword evidence="2" id="KW-1185">Reference proteome</keyword>
<sequence length="182" mass="21141">MALLRYFPDIQIHSLMCIPEAILLRDFPHYHHHYHLTRLVDVPLDDPESPPPSPLYPYLFAAYQKMIAEADLTKRERALITVPPYGTEVGESYVSAAATSRGETALTVCMTRLRGQLHTTFEDMDSYPDARLEELAVFMTKWYVRPRVEIDQWETSLEDPIDELITRFRQVCEDVEIRARDA</sequence>
<dbReference type="Proteomes" id="UP001151760">
    <property type="component" value="Unassembled WGS sequence"/>
</dbReference>
<comment type="caution">
    <text evidence="1">The sequence shown here is derived from an EMBL/GenBank/DDBJ whole genome shotgun (WGS) entry which is preliminary data.</text>
</comment>
<protein>
    <submittedName>
        <fullName evidence="1">Uncharacterized protein</fullName>
    </submittedName>
</protein>
<proteinExistence type="predicted"/>
<evidence type="ECO:0000313" key="1">
    <source>
        <dbReference type="EMBL" id="GJT97883.1"/>
    </source>
</evidence>
<name>A0ABQ5IES9_9ASTR</name>
<reference evidence="1" key="1">
    <citation type="journal article" date="2022" name="Int. J. Mol. Sci.">
        <title>Draft Genome of Tanacetum Coccineum: Genomic Comparison of Closely Related Tanacetum-Family Plants.</title>
        <authorList>
            <person name="Yamashiro T."/>
            <person name="Shiraishi A."/>
            <person name="Nakayama K."/>
            <person name="Satake H."/>
        </authorList>
    </citation>
    <scope>NUCLEOTIDE SEQUENCE</scope>
</reference>
<gene>
    <name evidence="1" type="ORF">Tco_1093401</name>
</gene>